<evidence type="ECO:0000256" key="1">
    <source>
        <dbReference type="SAM" id="Phobius"/>
    </source>
</evidence>
<proteinExistence type="predicted"/>
<feature type="transmembrane region" description="Helical" evidence="1">
    <location>
        <begin position="246"/>
        <end position="267"/>
    </location>
</feature>
<keyword evidence="3" id="KW-1185">Reference proteome</keyword>
<comment type="caution">
    <text evidence="2">The sequence shown here is derived from an EMBL/GenBank/DDBJ whole genome shotgun (WGS) entry which is preliminary data.</text>
</comment>
<dbReference type="Proteomes" id="UP001172101">
    <property type="component" value="Unassembled WGS sequence"/>
</dbReference>
<evidence type="ECO:0000313" key="3">
    <source>
        <dbReference type="Proteomes" id="UP001172101"/>
    </source>
</evidence>
<sequence>MIECASKDGFSARYRVQDGANFPVKWQPVQTFVDFIESTFPHDASSSVPLRAFTGDRGLKAWKLKAWKLRARYAARIVPTNDLVQHLLYDRRTGTLSVFHQTAWLKAKFGTLRDRVLPRPPRQLLVETLLSIYNVLFPLSVDKRSLKLARSLVHYPAASARFDPNLLVDDGLVRDLPDHADDFHFVYWAERDALTVALNGLFLAELFGLLGVVVGIAQLVVSYLAWEYPTPLTFDEEEFFGNQHETRATIFLAILPIAFLWSVLFTARAIYKAFVQSMTLILENTAVTFYWLSLLVPVLAILVFSSTVRNGWKPLVLAALASLWWYSYSNFETRTYTYVHFAITVFCLDEAVGIVVTNAIAEYGPALTVAKVFLG</sequence>
<reference evidence="2" key="1">
    <citation type="submission" date="2023-06" db="EMBL/GenBank/DDBJ databases">
        <title>Genome-scale phylogeny and comparative genomics of the fungal order Sordariales.</title>
        <authorList>
            <consortium name="Lawrence Berkeley National Laboratory"/>
            <person name="Hensen N."/>
            <person name="Bonometti L."/>
            <person name="Westerberg I."/>
            <person name="Brannstrom I.O."/>
            <person name="Guillou S."/>
            <person name="Cros-Aarteil S."/>
            <person name="Calhoun S."/>
            <person name="Haridas S."/>
            <person name="Kuo A."/>
            <person name="Mondo S."/>
            <person name="Pangilinan J."/>
            <person name="Riley R."/>
            <person name="LaButti K."/>
            <person name="Andreopoulos B."/>
            <person name="Lipzen A."/>
            <person name="Chen C."/>
            <person name="Yanf M."/>
            <person name="Daum C."/>
            <person name="Ng V."/>
            <person name="Clum A."/>
            <person name="Steindorff A."/>
            <person name="Ohm R."/>
            <person name="Martin F."/>
            <person name="Silar P."/>
            <person name="Natvig D."/>
            <person name="Lalanne C."/>
            <person name="Gautier V."/>
            <person name="Ament-velasquez S.L."/>
            <person name="Kruys A."/>
            <person name="Hutchinson M.I."/>
            <person name="Powell A.J."/>
            <person name="Barry K."/>
            <person name="Miller A.N."/>
            <person name="Grigoriev I.V."/>
            <person name="Debuchy R."/>
            <person name="Gladieux P."/>
            <person name="Thoren M.H."/>
            <person name="Johannesson H."/>
        </authorList>
    </citation>
    <scope>NUCLEOTIDE SEQUENCE</scope>
    <source>
        <strain evidence="2">SMH2392-1A</strain>
    </source>
</reference>
<gene>
    <name evidence="2" type="ORF">B0T26DRAFT_679412</name>
</gene>
<name>A0AA40DS89_9PEZI</name>
<dbReference type="RefSeq" id="XP_060293392.1">
    <property type="nucleotide sequence ID" value="XM_060440355.1"/>
</dbReference>
<dbReference type="AlphaFoldDB" id="A0AA40DS89"/>
<accession>A0AA40DS89</accession>
<keyword evidence="1" id="KW-0472">Membrane</keyword>
<feature type="transmembrane region" description="Helical" evidence="1">
    <location>
        <begin position="201"/>
        <end position="226"/>
    </location>
</feature>
<keyword evidence="1" id="KW-1133">Transmembrane helix</keyword>
<keyword evidence="1" id="KW-0812">Transmembrane</keyword>
<dbReference type="GeneID" id="85323625"/>
<protein>
    <submittedName>
        <fullName evidence="2">Uncharacterized protein</fullName>
    </submittedName>
</protein>
<feature type="transmembrane region" description="Helical" evidence="1">
    <location>
        <begin position="287"/>
        <end position="305"/>
    </location>
</feature>
<organism evidence="2 3">
    <name type="scientific">Lasiosphaeria miniovina</name>
    <dbReference type="NCBI Taxonomy" id="1954250"/>
    <lineage>
        <taxon>Eukaryota</taxon>
        <taxon>Fungi</taxon>
        <taxon>Dikarya</taxon>
        <taxon>Ascomycota</taxon>
        <taxon>Pezizomycotina</taxon>
        <taxon>Sordariomycetes</taxon>
        <taxon>Sordariomycetidae</taxon>
        <taxon>Sordariales</taxon>
        <taxon>Lasiosphaeriaceae</taxon>
        <taxon>Lasiosphaeria</taxon>
    </lineage>
</organism>
<evidence type="ECO:0000313" key="2">
    <source>
        <dbReference type="EMBL" id="KAK0710088.1"/>
    </source>
</evidence>
<dbReference type="EMBL" id="JAUIRO010000006">
    <property type="protein sequence ID" value="KAK0710088.1"/>
    <property type="molecule type" value="Genomic_DNA"/>
</dbReference>